<dbReference type="GO" id="GO:0016787">
    <property type="term" value="F:hydrolase activity"/>
    <property type="evidence" value="ECO:0007669"/>
    <property type="project" value="UniProtKB-KW"/>
</dbReference>
<gene>
    <name evidence="2" type="ORF">COP05_00695</name>
</gene>
<accession>A0ABM6PKU4</accession>
<dbReference type="Pfam" id="PF00753">
    <property type="entry name" value="Lactamase_B"/>
    <property type="match status" value="1"/>
</dbReference>
<evidence type="ECO:0000259" key="1">
    <source>
        <dbReference type="SMART" id="SM00849"/>
    </source>
</evidence>
<proteinExistence type="predicted"/>
<protein>
    <submittedName>
        <fullName evidence="2">Zn-dependent hydrolase</fullName>
    </submittedName>
</protein>
<dbReference type="Proteomes" id="UP000815698">
    <property type="component" value="Chromosome"/>
</dbReference>
<keyword evidence="3" id="KW-1185">Reference proteome</keyword>
<dbReference type="SUPFAM" id="SSF56281">
    <property type="entry name" value="Metallo-hydrolase/oxidoreductase"/>
    <property type="match status" value="1"/>
</dbReference>
<keyword evidence="2" id="KW-0378">Hydrolase</keyword>
<dbReference type="EMBL" id="CP023482">
    <property type="protein sequence ID" value="ATH95775.1"/>
    <property type="molecule type" value="Genomic_DNA"/>
</dbReference>
<evidence type="ECO:0000313" key="2">
    <source>
        <dbReference type="EMBL" id="ATH95775.1"/>
    </source>
</evidence>
<dbReference type="InterPro" id="IPR001279">
    <property type="entry name" value="Metallo-B-lactamas"/>
</dbReference>
<dbReference type="Gene3D" id="3.60.15.10">
    <property type="entry name" value="Ribonuclease Z/Hydroxyacylglutathione hydrolase-like"/>
    <property type="match status" value="1"/>
</dbReference>
<dbReference type="CDD" id="cd06262">
    <property type="entry name" value="metallo-hydrolase-like_MBL-fold"/>
    <property type="match status" value="1"/>
</dbReference>
<dbReference type="RefSeq" id="WP_096882356.1">
    <property type="nucleotide sequence ID" value="NZ_CP023482.1"/>
</dbReference>
<dbReference type="InterPro" id="IPR036866">
    <property type="entry name" value="RibonucZ/Hydroxyglut_hydro"/>
</dbReference>
<name>A0ABM6PKU4_9MICO</name>
<dbReference type="SMART" id="SM00849">
    <property type="entry name" value="Lactamase_B"/>
    <property type="match status" value="1"/>
</dbReference>
<feature type="domain" description="Metallo-beta-lactamase" evidence="1">
    <location>
        <begin position="20"/>
        <end position="212"/>
    </location>
</feature>
<sequence length="274" mass="29608">MAELVDVAPGVLVHTSRNESLNSVVLASISEAMLIDPGWEVDELDDIADQLDERSLNVLSGFATHAHHDHVLWHPAFGDAPRLASEATVRLVDADRERLLERAAADDPGLDSRPDIAGLLGRLYPTPQAPADAHRTWLPKGAAPDGFEPELLTHDAHVPGHTALWLPDQRILIAGDMLSSIELPLPDLDDCDYRARAPPGGSRARVTVGPFFRVEKHSQACAKTGTCAGIVTLIARGGNRKPPVCLHEAQPGVNPFTLIPARRDPTLRDPCAMH</sequence>
<evidence type="ECO:0000313" key="3">
    <source>
        <dbReference type="Proteomes" id="UP000815698"/>
    </source>
</evidence>
<organism evidence="2 3">
    <name type="scientific">Dermabacter jinjuensis</name>
    <dbReference type="NCBI Taxonomy" id="1667168"/>
    <lineage>
        <taxon>Bacteria</taxon>
        <taxon>Bacillati</taxon>
        <taxon>Actinomycetota</taxon>
        <taxon>Actinomycetes</taxon>
        <taxon>Micrococcales</taxon>
        <taxon>Dermabacteraceae</taxon>
        <taxon>Dermabacter</taxon>
    </lineage>
</organism>
<reference evidence="2 3" key="1">
    <citation type="journal article" date="2016" name="Int. J. Syst. Evol. Microbiol.">
        <title>Dermabacter jinjuensis sp. nov., a novel species of the genus Dermabacter isolated from a clinical specimen.</title>
        <authorList>
            <person name="Park Y.K."/>
            <person name="Lee K.M."/>
            <person name="Lee W.K."/>
            <person name="Cho M.J."/>
            <person name="Lee H.S."/>
            <person name="Cho Y.G."/>
            <person name="Lee Y.C."/>
            <person name="Lee W.K."/>
            <person name="Seong W.K."/>
            <person name="Hwang K.J."/>
        </authorList>
    </citation>
    <scope>NUCLEOTIDE SEQUENCE [LARGE SCALE GENOMIC DNA]</scope>
    <source>
        <strain evidence="2 3">32T</strain>
    </source>
</reference>